<reference evidence="14 15" key="1">
    <citation type="submission" date="2020-08" db="EMBL/GenBank/DDBJ databases">
        <title>Genomic Encyclopedia of Type Strains, Phase IV (KMG-IV): sequencing the most valuable type-strain genomes for metagenomic binning, comparative biology and taxonomic classification.</title>
        <authorList>
            <person name="Goeker M."/>
        </authorList>
    </citation>
    <scope>NUCLEOTIDE SEQUENCE [LARGE SCALE GENOMIC DNA]</scope>
    <source>
        <strain evidence="14 15">DSM 11590</strain>
    </source>
</reference>
<sequence>MSAPVVVIGSGVAGLSAALALAPLPVVLVTKTGALASGSTPWAQGGIAAALGAGDSPEMHLADTIAAGAGLTDPVVTSLLTRQGAVAVRDLIDRGLPFDRDGTGAPLLGREAAHSVDRIIHAQGDRTGRVVADWLAAAAQQADHITVLTDTLATDLVEADGRIAGVQIHGPEGWQVLPARAVVLASGGWGMVWRDTTNPAENTGDGLVMAARAGAMLADLEFMQFHPTALAVSDGSGARLPLLTEALRGAGAVLLDAAGTAFMAAEHPLADLAPRDVVARAVGQRIAAGEVVRLDLRPALKAKGVAGFPQVMEVCTAAGLDPWAEPVPITPAAHYAMGGVVTDPRGRTSRSGLWACGEVACTGVHGANRLASNSLLEGLVFARQVAADIRTTLSRPQVVSDTSLSAPVPVLVSPDTAAVQTVRAAMSQQAGLVRDAAGLTAAAAAIAAVPVRPLAADASSGAIRQAVESRNLLTIAGLITEAALRRRESRGAHWRRDYPEANPALARRLTQRLEEDGQSITAAAALSVVAT</sequence>
<dbReference type="Pfam" id="PF00890">
    <property type="entry name" value="FAD_binding_2"/>
    <property type="match status" value="1"/>
</dbReference>
<dbReference type="InterPro" id="IPR027477">
    <property type="entry name" value="Succ_DH/fumarate_Rdtase_cat_sf"/>
</dbReference>
<comment type="cofactor">
    <cofactor evidence="1 11">
        <name>FAD</name>
        <dbReference type="ChEBI" id="CHEBI:57692"/>
    </cofactor>
</comment>
<dbReference type="Proteomes" id="UP000544872">
    <property type="component" value="Unassembled WGS sequence"/>
</dbReference>
<dbReference type="Pfam" id="PF02910">
    <property type="entry name" value="Succ_DH_flav_C"/>
    <property type="match status" value="1"/>
</dbReference>
<comment type="catalytic activity">
    <reaction evidence="9">
        <text>L-aspartate + O2 = iminosuccinate + H2O2</text>
        <dbReference type="Rhea" id="RHEA:25876"/>
        <dbReference type="ChEBI" id="CHEBI:15379"/>
        <dbReference type="ChEBI" id="CHEBI:16240"/>
        <dbReference type="ChEBI" id="CHEBI:29991"/>
        <dbReference type="ChEBI" id="CHEBI:77875"/>
        <dbReference type="EC" id="1.4.3.16"/>
    </reaction>
    <physiologicalReaction direction="left-to-right" evidence="9">
        <dbReference type="Rhea" id="RHEA:25877"/>
    </physiologicalReaction>
</comment>
<dbReference type="Gene3D" id="3.90.700.10">
    <property type="entry name" value="Succinate dehydrogenase/fumarate reductase flavoprotein, catalytic domain"/>
    <property type="match status" value="1"/>
</dbReference>
<evidence type="ECO:0000256" key="7">
    <source>
        <dbReference type="ARBA" id="ARBA00022827"/>
    </source>
</evidence>
<comment type="subcellular location">
    <subcellularLocation>
        <location evidence="11">Cytoplasm</location>
    </subcellularLocation>
</comment>
<comment type="similarity">
    <text evidence="3 11">Belongs to the FAD-dependent oxidoreductase 2 family. NadB subfamily.</text>
</comment>
<dbReference type="GO" id="GO:0005737">
    <property type="term" value="C:cytoplasm"/>
    <property type="evidence" value="ECO:0007669"/>
    <property type="project" value="UniProtKB-SubCell"/>
</dbReference>
<dbReference type="SUPFAM" id="SSF56425">
    <property type="entry name" value="Succinate dehydrogenase/fumarate reductase flavoprotein, catalytic domain"/>
    <property type="match status" value="1"/>
</dbReference>
<accession>A0A7X0DN09</accession>
<comment type="pathway">
    <text evidence="2 11">Cofactor biosynthesis; NAD(+) biosynthesis; iminoaspartate from L-aspartate (oxidase route): step 1/1.</text>
</comment>
<dbReference type="EMBL" id="JACIIX010000011">
    <property type="protein sequence ID" value="MBB6211515.1"/>
    <property type="molecule type" value="Genomic_DNA"/>
</dbReference>
<evidence type="ECO:0000313" key="14">
    <source>
        <dbReference type="EMBL" id="MBB6211515.1"/>
    </source>
</evidence>
<evidence type="ECO:0000256" key="1">
    <source>
        <dbReference type="ARBA" id="ARBA00001974"/>
    </source>
</evidence>
<dbReference type="SUPFAM" id="SSF46977">
    <property type="entry name" value="Succinate dehydrogenase/fumarate reductase flavoprotein C-terminal domain"/>
    <property type="match status" value="1"/>
</dbReference>
<evidence type="ECO:0000256" key="11">
    <source>
        <dbReference type="RuleBase" id="RU362049"/>
    </source>
</evidence>
<protein>
    <recommendedName>
        <fullName evidence="4 10">L-aspartate oxidase</fullName>
        <ecNumber evidence="4 10">1.4.3.16</ecNumber>
    </recommendedName>
</protein>
<dbReference type="UniPathway" id="UPA00253">
    <property type="reaction ID" value="UER00326"/>
</dbReference>
<dbReference type="InterPro" id="IPR036188">
    <property type="entry name" value="FAD/NAD-bd_sf"/>
</dbReference>
<dbReference type="InterPro" id="IPR003953">
    <property type="entry name" value="FAD-dep_OxRdtase_2_FAD-bd"/>
</dbReference>
<evidence type="ECO:0000256" key="8">
    <source>
        <dbReference type="ARBA" id="ARBA00023002"/>
    </source>
</evidence>
<dbReference type="PANTHER" id="PTHR42716">
    <property type="entry name" value="L-ASPARTATE OXIDASE"/>
    <property type="match status" value="1"/>
</dbReference>
<name>A0A7X0DN09_NOVIT</name>
<evidence type="ECO:0000259" key="12">
    <source>
        <dbReference type="Pfam" id="PF00890"/>
    </source>
</evidence>
<evidence type="ECO:0000313" key="15">
    <source>
        <dbReference type="Proteomes" id="UP000544872"/>
    </source>
</evidence>
<dbReference type="PANTHER" id="PTHR42716:SF2">
    <property type="entry name" value="L-ASPARTATE OXIDASE, CHLOROPLASTIC"/>
    <property type="match status" value="1"/>
</dbReference>
<dbReference type="InterPro" id="IPR005288">
    <property type="entry name" value="NadB"/>
</dbReference>
<dbReference type="NCBIfam" id="TIGR00551">
    <property type="entry name" value="nadB"/>
    <property type="match status" value="1"/>
</dbReference>
<dbReference type="Gene3D" id="1.20.58.100">
    <property type="entry name" value="Fumarate reductase/succinate dehydrogenase flavoprotein-like, C-terminal domain"/>
    <property type="match status" value="1"/>
</dbReference>
<feature type="domain" description="FAD-dependent oxidoreductase 2 FAD-binding" evidence="12">
    <location>
        <begin position="5"/>
        <end position="375"/>
    </location>
</feature>
<keyword evidence="6 11" id="KW-0662">Pyridine nucleotide biosynthesis</keyword>
<evidence type="ECO:0000256" key="5">
    <source>
        <dbReference type="ARBA" id="ARBA00022630"/>
    </source>
</evidence>
<dbReference type="NCBIfam" id="NF005701">
    <property type="entry name" value="PRK07512.1"/>
    <property type="match status" value="1"/>
</dbReference>
<evidence type="ECO:0000259" key="13">
    <source>
        <dbReference type="Pfam" id="PF02910"/>
    </source>
</evidence>
<keyword evidence="15" id="KW-1185">Reference proteome</keyword>
<dbReference type="InterPro" id="IPR015939">
    <property type="entry name" value="Fum_Rdtase/Succ_DH_flav-like_C"/>
</dbReference>
<dbReference type="PRINTS" id="PR00368">
    <property type="entry name" value="FADPNR"/>
</dbReference>
<dbReference type="Gene3D" id="3.50.50.60">
    <property type="entry name" value="FAD/NAD(P)-binding domain"/>
    <property type="match status" value="1"/>
</dbReference>
<dbReference type="RefSeq" id="WP_184264336.1">
    <property type="nucleotide sequence ID" value="NZ_JACIIX010000011.1"/>
</dbReference>
<keyword evidence="5 11" id="KW-0285">Flavoprotein</keyword>
<keyword evidence="7 11" id="KW-0274">FAD</keyword>
<dbReference type="GO" id="GO:0034628">
    <property type="term" value="P:'de novo' NAD+ biosynthetic process from L-aspartate"/>
    <property type="evidence" value="ECO:0007669"/>
    <property type="project" value="TreeGrafter"/>
</dbReference>
<evidence type="ECO:0000256" key="6">
    <source>
        <dbReference type="ARBA" id="ARBA00022642"/>
    </source>
</evidence>
<evidence type="ECO:0000256" key="2">
    <source>
        <dbReference type="ARBA" id="ARBA00004950"/>
    </source>
</evidence>
<gene>
    <name evidence="14" type="ORF">FHS48_002954</name>
</gene>
<evidence type="ECO:0000256" key="10">
    <source>
        <dbReference type="NCBIfam" id="TIGR00551"/>
    </source>
</evidence>
<dbReference type="SUPFAM" id="SSF51905">
    <property type="entry name" value="FAD/NAD(P)-binding domain"/>
    <property type="match status" value="1"/>
</dbReference>
<proteinExistence type="inferred from homology"/>
<organism evidence="14 15">
    <name type="scientific">Novispirillum itersonii</name>
    <name type="common">Aquaspirillum itersonii</name>
    <dbReference type="NCBI Taxonomy" id="189"/>
    <lineage>
        <taxon>Bacteria</taxon>
        <taxon>Pseudomonadati</taxon>
        <taxon>Pseudomonadota</taxon>
        <taxon>Alphaproteobacteria</taxon>
        <taxon>Rhodospirillales</taxon>
        <taxon>Novispirillaceae</taxon>
        <taxon>Novispirillum</taxon>
    </lineage>
</organism>
<dbReference type="InterPro" id="IPR037099">
    <property type="entry name" value="Fum_R/Succ_DH_flav-like_C_sf"/>
</dbReference>
<evidence type="ECO:0000256" key="3">
    <source>
        <dbReference type="ARBA" id="ARBA00008562"/>
    </source>
</evidence>
<dbReference type="AlphaFoldDB" id="A0A7X0DN09"/>
<comment type="caution">
    <text evidence="14">The sequence shown here is derived from an EMBL/GenBank/DDBJ whole genome shotgun (WGS) entry which is preliminary data.</text>
</comment>
<comment type="function">
    <text evidence="11">Catalyzes the oxidation of L-aspartate to iminoaspartate.</text>
</comment>
<feature type="domain" description="Fumarate reductase/succinate dehydrogenase flavoprotein-like C-terminal" evidence="13">
    <location>
        <begin position="422"/>
        <end position="502"/>
    </location>
</feature>
<evidence type="ECO:0000256" key="9">
    <source>
        <dbReference type="ARBA" id="ARBA00048305"/>
    </source>
</evidence>
<dbReference type="GO" id="GO:0008734">
    <property type="term" value="F:L-aspartate oxidase activity"/>
    <property type="evidence" value="ECO:0007669"/>
    <property type="project" value="UniProtKB-UniRule"/>
</dbReference>
<dbReference type="EC" id="1.4.3.16" evidence="4 10"/>
<keyword evidence="8 11" id="KW-0560">Oxidoreductase</keyword>
<evidence type="ECO:0000256" key="4">
    <source>
        <dbReference type="ARBA" id="ARBA00012173"/>
    </source>
</evidence>